<dbReference type="InterPro" id="IPR034444">
    <property type="entry name" value="Nuo17.8"/>
</dbReference>
<dbReference type="GO" id="GO:0005739">
    <property type="term" value="C:mitochondrion"/>
    <property type="evidence" value="ECO:0007669"/>
    <property type="project" value="InterPro"/>
</dbReference>
<sequence length="188" mass="20356">MFAIRRKAVESAGRLPAAVGRGTSRYSTAQHGKTGDKVQHFAGESTEHGHHTAGPKAESLGTAFYLVLAALPISLGVYAVSRTGADGKMTGLSKVIDSYSYYKQKWASRNTLHTAMIEQAAFDRNLFQSTKGSAHIDLKFPEIFNTGSPFNVVAGQGPRNMDQLVAHYDKLNADEEAKKVAALSKKEK</sequence>
<gene>
    <name evidence="1" type="ORF">NA56DRAFT_698051</name>
</gene>
<evidence type="ECO:0000313" key="1">
    <source>
        <dbReference type="EMBL" id="PMD26807.1"/>
    </source>
</evidence>
<keyword evidence="1" id="KW-0830">Ubiquinone</keyword>
<dbReference type="Proteomes" id="UP000235672">
    <property type="component" value="Unassembled WGS sequence"/>
</dbReference>
<dbReference type="AlphaFoldDB" id="A0A2J6QKP1"/>
<evidence type="ECO:0000313" key="2">
    <source>
        <dbReference type="Proteomes" id="UP000235672"/>
    </source>
</evidence>
<organism evidence="1 2">
    <name type="scientific">Hyaloscypha hepaticicola</name>
    <dbReference type="NCBI Taxonomy" id="2082293"/>
    <lineage>
        <taxon>Eukaryota</taxon>
        <taxon>Fungi</taxon>
        <taxon>Dikarya</taxon>
        <taxon>Ascomycota</taxon>
        <taxon>Pezizomycotina</taxon>
        <taxon>Leotiomycetes</taxon>
        <taxon>Helotiales</taxon>
        <taxon>Hyaloscyphaceae</taxon>
        <taxon>Hyaloscypha</taxon>
    </lineage>
</organism>
<dbReference type="EMBL" id="KZ613467">
    <property type="protein sequence ID" value="PMD26807.1"/>
    <property type="molecule type" value="Genomic_DNA"/>
</dbReference>
<dbReference type="STRING" id="1745343.A0A2J6QKP1"/>
<proteinExistence type="predicted"/>
<keyword evidence="2" id="KW-1185">Reference proteome</keyword>
<dbReference type="OrthoDB" id="2120038at2759"/>
<reference evidence="1 2" key="1">
    <citation type="submission" date="2016-05" db="EMBL/GenBank/DDBJ databases">
        <title>A degradative enzymes factory behind the ericoid mycorrhizal symbiosis.</title>
        <authorList>
            <consortium name="DOE Joint Genome Institute"/>
            <person name="Martino E."/>
            <person name="Morin E."/>
            <person name="Grelet G."/>
            <person name="Kuo A."/>
            <person name="Kohler A."/>
            <person name="Daghino S."/>
            <person name="Barry K."/>
            <person name="Choi C."/>
            <person name="Cichocki N."/>
            <person name="Clum A."/>
            <person name="Copeland A."/>
            <person name="Hainaut M."/>
            <person name="Haridas S."/>
            <person name="Labutti K."/>
            <person name="Lindquist E."/>
            <person name="Lipzen A."/>
            <person name="Khouja H.-R."/>
            <person name="Murat C."/>
            <person name="Ohm R."/>
            <person name="Olson A."/>
            <person name="Spatafora J."/>
            <person name="Veneault-Fourrey C."/>
            <person name="Henrissat B."/>
            <person name="Grigoriev I."/>
            <person name="Martin F."/>
            <person name="Perotto S."/>
        </authorList>
    </citation>
    <scope>NUCLEOTIDE SEQUENCE [LARGE SCALE GENOMIC DNA]</scope>
    <source>
        <strain evidence="1 2">UAMH 7357</strain>
    </source>
</reference>
<protein>
    <submittedName>
        <fullName evidence="1">NADH-ubiquinone oxidoreductase 17.8 kDa subunit</fullName>
    </submittedName>
</protein>
<dbReference type="PANTHER" id="PTHR42100">
    <property type="entry name" value="OXIDOREDUCTASE 178 KDA SUBUNIT, PUTATIVE (AFU_ORTHOLOGUE AFUA_8G04320)-RELATED"/>
    <property type="match status" value="1"/>
</dbReference>
<accession>A0A2J6QKP1</accession>
<dbReference type="PANTHER" id="PTHR42100:SF1">
    <property type="entry name" value="OXIDOREDUCTASE 178 KDA SUBUNIT, PUTATIVE (AFU_ORTHOLOGUE AFUA_8G04320)-RELATED"/>
    <property type="match status" value="1"/>
</dbReference>
<name>A0A2J6QKP1_9HELO</name>